<protein>
    <submittedName>
        <fullName evidence="3">Type IV pilus twitching motility protein PilT</fullName>
    </submittedName>
</protein>
<dbReference type="CDD" id="cd01131">
    <property type="entry name" value="PilT"/>
    <property type="match status" value="1"/>
</dbReference>
<name>A0ABS9M6E7_9FIRM</name>
<comment type="caution">
    <text evidence="3">The sequence shown here is derived from an EMBL/GenBank/DDBJ whole genome shotgun (WGS) entry which is preliminary data.</text>
</comment>
<dbReference type="Pfam" id="PF00437">
    <property type="entry name" value="T2SSE"/>
    <property type="match status" value="1"/>
</dbReference>
<gene>
    <name evidence="3" type="ORF">L0P79_03310</name>
</gene>
<comment type="similarity">
    <text evidence="1">Belongs to the GSP E family.</text>
</comment>
<dbReference type="SUPFAM" id="SSF52540">
    <property type="entry name" value="P-loop containing nucleoside triphosphate hydrolases"/>
    <property type="match status" value="1"/>
</dbReference>
<dbReference type="InterPro" id="IPR050921">
    <property type="entry name" value="T4SS_GSP_E_ATPase"/>
</dbReference>
<dbReference type="InterPro" id="IPR027417">
    <property type="entry name" value="P-loop_NTPase"/>
</dbReference>
<dbReference type="InterPro" id="IPR006321">
    <property type="entry name" value="PilT/PilU"/>
</dbReference>
<dbReference type="SMART" id="SM00382">
    <property type="entry name" value="AAA"/>
    <property type="match status" value="1"/>
</dbReference>
<dbReference type="EMBL" id="JAKNJB010000004">
    <property type="protein sequence ID" value="MCG4526101.1"/>
    <property type="molecule type" value="Genomic_DNA"/>
</dbReference>
<dbReference type="Gene3D" id="3.40.50.300">
    <property type="entry name" value="P-loop containing nucleotide triphosphate hydrolases"/>
    <property type="match status" value="1"/>
</dbReference>
<evidence type="ECO:0000259" key="2">
    <source>
        <dbReference type="PROSITE" id="PS00662"/>
    </source>
</evidence>
<dbReference type="Gene3D" id="3.30.450.90">
    <property type="match status" value="1"/>
</dbReference>
<sequence length="367" mass="40613">MQTFDQLIAQALERRASDLHLSAAIPPTIRVDGELVPLGDTRCTPDDVRFVAEGIMDDQHKATLEELGEVDFAYSAPKVGRFRINVYRQRGTWSMAARILNLRIPSPQELGIPDSVVSMCDKKRGLVLVTGATGSGKSTTLASLINVINQKYAHHVITLEDPIEYLHRHQKSIVHQREMGSDSRDYASALRAALRQDPDVILVGEMRDLETISTAVTAAETGHLVFSTLHTVGAANTIDRIIDVFPPYQQQQIRSQLADVLECVVSQQLIPRASGTGRVAALEIMLANSAIRNHIREAKTFQIPTVMQTNRKNGMRTMDDALLDLFQSRLISRDNALAFAQNRAALSKNLGYAPIPDLLPASREDEF</sequence>
<feature type="domain" description="Bacterial type II secretion system protein E" evidence="2">
    <location>
        <begin position="194"/>
        <end position="208"/>
    </location>
</feature>
<dbReference type="RefSeq" id="WP_238073178.1">
    <property type="nucleotide sequence ID" value="NZ_JAKNJB010000004.1"/>
</dbReference>
<dbReference type="NCBIfam" id="TIGR01420">
    <property type="entry name" value="pilT_fam"/>
    <property type="match status" value="1"/>
</dbReference>
<accession>A0ABS9M6E7</accession>
<keyword evidence="4" id="KW-1185">Reference proteome</keyword>
<evidence type="ECO:0000313" key="4">
    <source>
        <dbReference type="Proteomes" id="UP001200313"/>
    </source>
</evidence>
<dbReference type="InterPro" id="IPR003593">
    <property type="entry name" value="AAA+_ATPase"/>
</dbReference>
<evidence type="ECO:0000256" key="1">
    <source>
        <dbReference type="ARBA" id="ARBA00006611"/>
    </source>
</evidence>
<evidence type="ECO:0000313" key="3">
    <source>
        <dbReference type="EMBL" id="MCG4526101.1"/>
    </source>
</evidence>
<organism evidence="3 4">
    <name type="scientific">Intestinimonas massiliensis</name>
    <name type="common">ex Afouda et al. 2020</name>
    <dbReference type="NCBI Taxonomy" id="1673721"/>
    <lineage>
        <taxon>Bacteria</taxon>
        <taxon>Bacillati</taxon>
        <taxon>Bacillota</taxon>
        <taxon>Clostridia</taxon>
        <taxon>Eubacteriales</taxon>
        <taxon>Intestinimonas</taxon>
    </lineage>
</organism>
<dbReference type="PANTHER" id="PTHR30486">
    <property type="entry name" value="TWITCHING MOTILITY PROTEIN PILT"/>
    <property type="match status" value="1"/>
</dbReference>
<proteinExistence type="inferred from homology"/>
<dbReference type="PANTHER" id="PTHR30486:SF16">
    <property type="entry name" value="TWITCHING MOTILITY PROTEIN PILT"/>
    <property type="match status" value="1"/>
</dbReference>
<reference evidence="3 4" key="1">
    <citation type="submission" date="2022-01" db="EMBL/GenBank/DDBJ databases">
        <title>Collection of gut derived symbiotic bacterial strains cultured from healthy donors.</title>
        <authorList>
            <person name="Lin H."/>
            <person name="Kohout C."/>
            <person name="Waligurski E."/>
            <person name="Pamer E.G."/>
        </authorList>
    </citation>
    <scope>NUCLEOTIDE SEQUENCE [LARGE SCALE GENOMIC DNA]</scope>
    <source>
        <strain evidence="3 4">DFI.3.7</strain>
    </source>
</reference>
<dbReference type="InterPro" id="IPR001482">
    <property type="entry name" value="T2SS/T4SS_dom"/>
</dbReference>
<dbReference type="Proteomes" id="UP001200313">
    <property type="component" value="Unassembled WGS sequence"/>
</dbReference>
<dbReference type="PROSITE" id="PS00662">
    <property type="entry name" value="T2SP_E"/>
    <property type="match status" value="1"/>
</dbReference>